<dbReference type="EMBL" id="HBGE01044821">
    <property type="protein sequence ID" value="CAD9141171.1"/>
    <property type="molecule type" value="Transcribed_RNA"/>
</dbReference>
<evidence type="ECO:0000256" key="2">
    <source>
        <dbReference type="ARBA" id="ARBA00022723"/>
    </source>
</evidence>
<protein>
    <recommendedName>
        <fullName evidence="7">Fe2OG dioxygenase domain-containing protein</fullName>
    </recommendedName>
</protein>
<accession>A0A7S1QK27</accession>
<evidence type="ECO:0000256" key="1">
    <source>
        <dbReference type="ARBA" id="ARBA00001961"/>
    </source>
</evidence>
<dbReference type="PROSITE" id="PS51471">
    <property type="entry name" value="FE2OG_OXY"/>
    <property type="match status" value="1"/>
</dbReference>
<keyword evidence="3" id="KW-0847">Vitamin C</keyword>
<evidence type="ECO:0000256" key="5">
    <source>
        <dbReference type="ARBA" id="ARBA00023002"/>
    </source>
</evidence>
<dbReference type="GO" id="GO:0071456">
    <property type="term" value="P:cellular response to hypoxia"/>
    <property type="evidence" value="ECO:0007669"/>
    <property type="project" value="TreeGrafter"/>
</dbReference>
<evidence type="ECO:0000256" key="3">
    <source>
        <dbReference type="ARBA" id="ARBA00022896"/>
    </source>
</evidence>
<keyword evidence="6" id="KW-0408">Iron</keyword>
<gene>
    <name evidence="8" type="ORF">ACAT0790_LOCUS27011</name>
</gene>
<dbReference type="InterPro" id="IPR044862">
    <property type="entry name" value="Pro_4_hyd_alph_FE2OG_OXY"/>
</dbReference>
<feature type="domain" description="Fe2OG dioxygenase" evidence="7">
    <location>
        <begin position="310"/>
        <end position="429"/>
    </location>
</feature>
<comment type="cofactor">
    <cofactor evidence="1">
        <name>L-ascorbate</name>
        <dbReference type="ChEBI" id="CHEBI:38290"/>
    </cofactor>
</comment>
<dbReference type="PANTHER" id="PTHR12907">
    <property type="entry name" value="EGL NINE HOMOLOG-RELATED"/>
    <property type="match status" value="1"/>
</dbReference>
<dbReference type="PANTHER" id="PTHR12907:SF26">
    <property type="entry name" value="HIF PROLYL HYDROXYLASE, ISOFORM C"/>
    <property type="match status" value="1"/>
</dbReference>
<dbReference type="InterPro" id="IPR005123">
    <property type="entry name" value="Oxoglu/Fe-dep_dioxygenase_dom"/>
</dbReference>
<evidence type="ECO:0000256" key="4">
    <source>
        <dbReference type="ARBA" id="ARBA00022964"/>
    </source>
</evidence>
<dbReference type="GO" id="GO:0031418">
    <property type="term" value="F:L-ascorbic acid binding"/>
    <property type="evidence" value="ECO:0007669"/>
    <property type="project" value="UniProtKB-KW"/>
</dbReference>
<dbReference type="InterPro" id="IPR051559">
    <property type="entry name" value="HIF_prolyl_hydroxylases"/>
</dbReference>
<dbReference type="Gene3D" id="2.60.120.620">
    <property type="entry name" value="q2cbj1_9rhob like domain"/>
    <property type="match status" value="1"/>
</dbReference>
<evidence type="ECO:0000259" key="7">
    <source>
        <dbReference type="PROSITE" id="PS51471"/>
    </source>
</evidence>
<dbReference type="GO" id="GO:0008198">
    <property type="term" value="F:ferrous iron binding"/>
    <property type="evidence" value="ECO:0007669"/>
    <property type="project" value="TreeGrafter"/>
</dbReference>
<keyword evidence="5" id="KW-0560">Oxidoreductase</keyword>
<dbReference type="SMART" id="SM00702">
    <property type="entry name" value="P4Hc"/>
    <property type="match status" value="1"/>
</dbReference>
<name>A0A7S1QK27_ALECA</name>
<organism evidence="8">
    <name type="scientific">Alexandrium catenella</name>
    <name type="common">Red tide dinoflagellate</name>
    <name type="synonym">Gonyaulax catenella</name>
    <dbReference type="NCBI Taxonomy" id="2925"/>
    <lineage>
        <taxon>Eukaryota</taxon>
        <taxon>Sar</taxon>
        <taxon>Alveolata</taxon>
        <taxon>Dinophyceae</taxon>
        <taxon>Gonyaulacales</taxon>
        <taxon>Pyrocystaceae</taxon>
        <taxon>Alexandrium</taxon>
    </lineage>
</organism>
<dbReference type="InterPro" id="IPR006620">
    <property type="entry name" value="Pro_4_hyd_alph"/>
</dbReference>
<keyword evidence="2" id="KW-0479">Metal-binding</keyword>
<reference evidence="8" key="1">
    <citation type="submission" date="2021-01" db="EMBL/GenBank/DDBJ databases">
        <authorList>
            <person name="Corre E."/>
            <person name="Pelletier E."/>
            <person name="Niang G."/>
            <person name="Scheremetjew M."/>
            <person name="Finn R."/>
            <person name="Kale V."/>
            <person name="Holt S."/>
            <person name="Cochrane G."/>
            <person name="Meng A."/>
            <person name="Brown T."/>
            <person name="Cohen L."/>
        </authorList>
    </citation>
    <scope>NUCLEOTIDE SEQUENCE</scope>
    <source>
        <strain evidence="8">OF101</strain>
    </source>
</reference>
<evidence type="ECO:0000313" key="8">
    <source>
        <dbReference type="EMBL" id="CAD9141171.1"/>
    </source>
</evidence>
<dbReference type="GO" id="GO:0031543">
    <property type="term" value="F:peptidyl-proline dioxygenase activity"/>
    <property type="evidence" value="ECO:0007669"/>
    <property type="project" value="TreeGrafter"/>
</dbReference>
<keyword evidence="4" id="KW-0223">Dioxygenase</keyword>
<evidence type="ECO:0000256" key="6">
    <source>
        <dbReference type="ARBA" id="ARBA00023004"/>
    </source>
</evidence>
<dbReference type="Pfam" id="PF13640">
    <property type="entry name" value="2OG-FeII_Oxy_3"/>
    <property type="match status" value="1"/>
</dbReference>
<sequence>MEPSDSPDWDAPAPFGWWLVVYTPSVWSHAAPNFESDWVGVHCVGKVVAIQDIQADETAPGFTVHWLKLRDACGSGEEWVIQGLGVGAVLKPLPTGSAPPPGDFRDMHTSAVKRVQKFRLGVQARDLASAQQFHQEWDAKHIGYGKRKHVPIPLEKTVLAARRAADVHFQLGRPTALHSSDAARAIVLRWGGESEENSFLVRRLLRQGYAVISDALPGGADKFVREMEHLDHSGKLYQADEQTHGQRGDRILWVDELGAIFHHRAPAISFAVTLLKGLADVLNPALTRHHHARMAAGDPAHAAEPVSPATAESVLTISPRAMAATYPPGARYIAHTDNRYNTDMKRRVNPRELTAILYANSPDWDVKTDGGALKIYPDSEVFADGVPKGSKGVTVSPVGGRLVIFFSALWHEVCPAKRPRRALTLWILRPDEA</sequence>
<proteinExistence type="predicted"/>
<dbReference type="AlphaFoldDB" id="A0A7S1QK27"/>